<dbReference type="InterPro" id="IPR005532">
    <property type="entry name" value="SUMF_dom"/>
</dbReference>
<organism evidence="2 3">
    <name type="scientific">Candidatus Entotheonella gemina</name>
    <dbReference type="NCBI Taxonomy" id="1429439"/>
    <lineage>
        <taxon>Bacteria</taxon>
        <taxon>Pseudomonadati</taxon>
        <taxon>Nitrospinota/Tectimicrobiota group</taxon>
        <taxon>Candidatus Tectimicrobiota</taxon>
        <taxon>Candidatus Entotheonellia</taxon>
        <taxon>Candidatus Entotheonellales</taxon>
        <taxon>Candidatus Entotheonellaceae</taxon>
        <taxon>Candidatus Entotheonella</taxon>
    </lineage>
</organism>
<proteinExistence type="predicted"/>
<evidence type="ECO:0000313" key="3">
    <source>
        <dbReference type="Proteomes" id="UP000019140"/>
    </source>
</evidence>
<dbReference type="Proteomes" id="UP000019140">
    <property type="component" value="Unassembled WGS sequence"/>
</dbReference>
<dbReference type="InterPro" id="IPR051043">
    <property type="entry name" value="Sulfatase_Mod_Factor_Kinase"/>
</dbReference>
<reference evidence="2 3" key="1">
    <citation type="journal article" date="2014" name="Nature">
        <title>An environmental bacterial taxon with a large and distinct metabolic repertoire.</title>
        <authorList>
            <person name="Wilson M.C."/>
            <person name="Mori T."/>
            <person name="Ruckert C."/>
            <person name="Uria A.R."/>
            <person name="Helf M.J."/>
            <person name="Takada K."/>
            <person name="Gernert C."/>
            <person name="Steffens U.A."/>
            <person name="Heycke N."/>
            <person name="Schmitt S."/>
            <person name="Rinke C."/>
            <person name="Helfrich E.J."/>
            <person name="Brachmann A.O."/>
            <person name="Gurgui C."/>
            <person name="Wakimoto T."/>
            <person name="Kracht M."/>
            <person name="Crusemann M."/>
            <person name="Hentschel U."/>
            <person name="Abe I."/>
            <person name="Matsunaga S."/>
            <person name="Kalinowski J."/>
            <person name="Takeyama H."/>
            <person name="Piel J."/>
        </authorList>
    </citation>
    <scope>NUCLEOTIDE SEQUENCE [LARGE SCALE GENOMIC DNA]</scope>
    <source>
        <strain evidence="3">TSY2</strain>
    </source>
</reference>
<dbReference type="Pfam" id="PF03781">
    <property type="entry name" value="FGE-sulfatase"/>
    <property type="match status" value="1"/>
</dbReference>
<dbReference type="EMBL" id="AZHX01001917">
    <property type="protein sequence ID" value="ETW98742.1"/>
    <property type="molecule type" value="Genomic_DNA"/>
</dbReference>
<accession>W4LL86</accession>
<keyword evidence="3" id="KW-1185">Reference proteome</keyword>
<dbReference type="PANTHER" id="PTHR23150">
    <property type="entry name" value="SULFATASE MODIFYING FACTOR 1, 2"/>
    <property type="match status" value="1"/>
</dbReference>
<name>W4LL86_9BACT</name>
<dbReference type="AlphaFoldDB" id="W4LL86"/>
<comment type="caution">
    <text evidence="2">The sequence shown here is derived from an EMBL/GenBank/DDBJ whole genome shotgun (WGS) entry which is preliminary data.</text>
</comment>
<evidence type="ECO:0000313" key="2">
    <source>
        <dbReference type="EMBL" id="ETW98742.1"/>
    </source>
</evidence>
<dbReference type="InterPro" id="IPR042095">
    <property type="entry name" value="SUMF_sf"/>
</dbReference>
<gene>
    <name evidence="2" type="ORF">ETSY2_42315</name>
</gene>
<dbReference type="SUPFAM" id="SSF56436">
    <property type="entry name" value="C-type lectin-like"/>
    <property type="match status" value="1"/>
</dbReference>
<feature type="non-terminal residue" evidence="2">
    <location>
        <position position="1"/>
    </location>
</feature>
<dbReference type="GO" id="GO:0120147">
    <property type="term" value="F:formylglycine-generating oxidase activity"/>
    <property type="evidence" value="ECO:0007669"/>
    <property type="project" value="TreeGrafter"/>
</dbReference>
<feature type="domain" description="Sulfatase-modifying factor enzyme-like" evidence="1">
    <location>
        <begin position="8"/>
        <end position="214"/>
    </location>
</feature>
<dbReference type="HOGENOM" id="CLU_1269226_0_0_7"/>
<evidence type="ECO:0000259" key="1">
    <source>
        <dbReference type="Pfam" id="PF03781"/>
    </source>
</evidence>
<dbReference type="Gene3D" id="3.90.1580.10">
    <property type="entry name" value="paralog of FGE (formylglycine-generating enzyme)"/>
    <property type="match status" value="1"/>
</dbReference>
<dbReference type="PANTHER" id="PTHR23150:SF19">
    <property type="entry name" value="FORMYLGLYCINE-GENERATING ENZYME"/>
    <property type="match status" value="1"/>
</dbReference>
<protein>
    <recommendedName>
        <fullName evidence="1">Sulfatase-modifying factor enzyme-like domain-containing protein</fullName>
    </recommendedName>
</protein>
<sequence>DMGMVFKLILPGRFRMGSQAGLPDERPVHQVMIRQPFYLGVYEVTQAQWQAVMGTNPSRFQGDAARPVERVSWEDVQAFIAKLNEIEGEAIYRLPTEAEWEYAARAGGDEEATASPDEAWCDANAEHTTHPVGQRRANAWGLYDMHGNVWEWVQDRYGPYAAELAIEPRGPEAGQHRVVRGGSWFTPTVKCRAAARSRWPADDRDPDIGLRLVRQVK</sequence>
<dbReference type="InterPro" id="IPR016187">
    <property type="entry name" value="CTDL_fold"/>
</dbReference>